<evidence type="ECO:0000313" key="2">
    <source>
        <dbReference type="Proteomes" id="UP000703269"/>
    </source>
</evidence>
<evidence type="ECO:0000313" key="1">
    <source>
        <dbReference type="EMBL" id="GJE87256.1"/>
    </source>
</evidence>
<comment type="caution">
    <text evidence="1">The sequence shown here is derived from an EMBL/GenBank/DDBJ whole genome shotgun (WGS) entry which is preliminary data.</text>
</comment>
<accession>A0A9P3G2X5</accession>
<dbReference type="AlphaFoldDB" id="A0A9P3G2X5"/>
<dbReference type="Proteomes" id="UP000703269">
    <property type="component" value="Unassembled WGS sequence"/>
</dbReference>
<reference evidence="1 2" key="1">
    <citation type="submission" date="2021-08" db="EMBL/GenBank/DDBJ databases">
        <title>Draft Genome Sequence of Phanerochaete sordida strain YK-624.</title>
        <authorList>
            <person name="Mori T."/>
            <person name="Dohra H."/>
            <person name="Suzuki T."/>
            <person name="Kawagishi H."/>
            <person name="Hirai H."/>
        </authorList>
    </citation>
    <scope>NUCLEOTIDE SEQUENCE [LARGE SCALE GENOMIC DNA]</scope>
    <source>
        <strain evidence="1 2">YK-624</strain>
    </source>
</reference>
<dbReference type="EMBL" id="BPQB01000006">
    <property type="protein sequence ID" value="GJE87256.1"/>
    <property type="molecule type" value="Genomic_DNA"/>
</dbReference>
<dbReference type="OrthoDB" id="2804473at2759"/>
<sequence>MNVLPQELITLIVTNLARDEASLKACSVVASAWVAPCREILFRSVTLGPRHFGEDRQGTLEVFDAIPTLKAIIVTLTISAGKSRGRDGYPPRLAIDPEHLVALLRKMTRLHTIVLERCAVEPKEDMASSLLPHCWDYDRLRLLRIAPSHQAAHLVDIFRTMVFFRNVPVDRLELRRDYDARGYDASSHGKYVPSHFYEMLRGWRVGTFYPYDAIWKPSTPSEREIKTLVSGLLSAGVTDTIQLNNWGVQFLKSFWPVPERENVKHFKLEVLARPSPHAAVQPEDWSLYARLASVESVTFVFTTQTLLERFSKVLTDHALRCLPRSTRTIGFEVQIDAGYSASPHVSLGWWTNKMEWEDLSRALERFVNLESVRFGVTVLGEVGWREAAALNDDMEAVVRSRLSDVVTAEKLHFVRTPLQGQ</sequence>
<protein>
    <recommendedName>
        <fullName evidence="3">F-box domain-containing protein</fullName>
    </recommendedName>
</protein>
<gene>
    <name evidence="1" type="ORF">PsYK624_033390</name>
</gene>
<organism evidence="1 2">
    <name type="scientific">Phanerochaete sordida</name>
    <dbReference type="NCBI Taxonomy" id="48140"/>
    <lineage>
        <taxon>Eukaryota</taxon>
        <taxon>Fungi</taxon>
        <taxon>Dikarya</taxon>
        <taxon>Basidiomycota</taxon>
        <taxon>Agaricomycotina</taxon>
        <taxon>Agaricomycetes</taxon>
        <taxon>Polyporales</taxon>
        <taxon>Phanerochaetaceae</taxon>
        <taxon>Phanerochaete</taxon>
    </lineage>
</organism>
<name>A0A9P3G2X5_9APHY</name>
<evidence type="ECO:0008006" key="3">
    <source>
        <dbReference type="Google" id="ProtNLM"/>
    </source>
</evidence>
<proteinExistence type="predicted"/>
<keyword evidence="2" id="KW-1185">Reference proteome</keyword>